<evidence type="ECO:0000256" key="6">
    <source>
        <dbReference type="ARBA" id="ARBA00022723"/>
    </source>
</evidence>
<comment type="subcellular location">
    <subcellularLocation>
        <location evidence="2">Membrane</location>
        <topology evidence="2">Multi-pass membrane protein</topology>
    </subcellularLocation>
</comment>
<comment type="catalytic activity">
    <reaction evidence="1">
        <text>S-ubiquitinyl-[E2 ubiquitin-conjugating enzyme]-L-cysteine + [acceptor protein]-L-lysine = [E2 ubiquitin-conjugating enzyme]-L-cysteine + N(6)-ubiquitinyl-[acceptor protein]-L-lysine.</text>
        <dbReference type="EC" id="2.3.2.27"/>
    </reaction>
</comment>
<dbReference type="Proteomes" id="UP000186955">
    <property type="component" value="Unassembled WGS sequence"/>
</dbReference>
<feature type="domain" description="RING-type" evidence="15">
    <location>
        <begin position="128"/>
        <end position="167"/>
    </location>
</feature>
<gene>
    <name evidence="16" type="ORF">PENSUB_13662</name>
</gene>
<sequence length="169" mass="18244">MLSARSSSTATDGAGLSNAEKVTLYVIAATAAVLIVVGITIAVLRARCQDGLWAAHHSGQPRQRSMAKALLKTLPLVQYDDEVDDLPNMEKSSFDGSTKSSQAGDETSRSTSVSERTTSVVKTGNSTCAICTDEFVKNQLVRVLPCGHLFHRGCVDEWLVQRSRTCPTW</sequence>
<dbReference type="SMART" id="SM00184">
    <property type="entry name" value="RING"/>
    <property type="match status" value="1"/>
</dbReference>
<dbReference type="InterPro" id="IPR001841">
    <property type="entry name" value="Znf_RING"/>
</dbReference>
<dbReference type="GO" id="GO:0008270">
    <property type="term" value="F:zinc ion binding"/>
    <property type="evidence" value="ECO:0007669"/>
    <property type="project" value="UniProtKB-KW"/>
</dbReference>
<evidence type="ECO:0000256" key="14">
    <source>
        <dbReference type="SAM" id="Phobius"/>
    </source>
</evidence>
<feature type="compositionally biased region" description="Low complexity" evidence="13">
    <location>
        <begin position="109"/>
        <end position="118"/>
    </location>
</feature>
<keyword evidence="5 14" id="KW-0812">Transmembrane</keyword>
<feature type="transmembrane region" description="Helical" evidence="14">
    <location>
        <begin position="22"/>
        <end position="44"/>
    </location>
</feature>
<evidence type="ECO:0000256" key="4">
    <source>
        <dbReference type="ARBA" id="ARBA00022679"/>
    </source>
</evidence>
<dbReference type="PANTHER" id="PTHR45977">
    <property type="entry name" value="TARGET OF ERK KINASE MPK-1"/>
    <property type="match status" value="1"/>
</dbReference>
<evidence type="ECO:0000256" key="9">
    <source>
        <dbReference type="ARBA" id="ARBA00022833"/>
    </source>
</evidence>
<evidence type="ECO:0000256" key="13">
    <source>
        <dbReference type="SAM" id="MobiDB-lite"/>
    </source>
</evidence>
<keyword evidence="6" id="KW-0479">Metal-binding</keyword>
<evidence type="ECO:0000256" key="2">
    <source>
        <dbReference type="ARBA" id="ARBA00004141"/>
    </source>
</evidence>
<keyword evidence="4" id="KW-0808">Transferase</keyword>
<dbReference type="Pfam" id="PF13639">
    <property type="entry name" value="zf-RING_2"/>
    <property type="match status" value="1"/>
</dbReference>
<evidence type="ECO:0000256" key="3">
    <source>
        <dbReference type="ARBA" id="ARBA00012483"/>
    </source>
</evidence>
<dbReference type="GO" id="GO:0016567">
    <property type="term" value="P:protein ubiquitination"/>
    <property type="evidence" value="ECO:0007669"/>
    <property type="project" value="TreeGrafter"/>
</dbReference>
<dbReference type="AlphaFoldDB" id="A0A1Q5SNU2"/>
<keyword evidence="10 14" id="KW-1133">Transmembrane helix</keyword>
<keyword evidence="17" id="KW-1185">Reference proteome</keyword>
<reference evidence="16 17" key="1">
    <citation type="submission" date="2016-10" db="EMBL/GenBank/DDBJ databases">
        <title>Genome sequence of the ascomycete fungus Penicillium subrubescens.</title>
        <authorList>
            <person name="De Vries R.P."/>
            <person name="Peng M."/>
            <person name="Dilokpimol A."/>
            <person name="Hilden K."/>
            <person name="Makela M.R."/>
            <person name="Grigoriev I."/>
            <person name="Riley R."/>
            <person name="Granchi Z."/>
        </authorList>
    </citation>
    <scope>NUCLEOTIDE SEQUENCE [LARGE SCALE GENOMIC DNA]</scope>
    <source>
        <strain evidence="16 17">CBS 132785</strain>
    </source>
</reference>
<keyword evidence="7 12" id="KW-0863">Zinc-finger</keyword>
<evidence type="ECO:0000256" key="10">
    <source>
        <dbReference type="ARBA" id="ARBA00022989"/>
    </source>
</evidence>
<evidence type="ECO:0000256" key="12">
    <source>
        <dbReference type="PROSITE-ProRule" id="PRU00175"/>
    </source>
</evidence>
<evidence type="ECO:0000313" key="16">
    <source>
        <dbReference type="EMBL" id="OKO89596.1"/>
    </source>
</evidence>
<dbReference type="CDD" id="cd16454">
    <property type="entry name" value="RING-H2_PA-TM-RING"/>
    <property type="match status" value="1"/>
</dbReference>
<evidence type="ECO:0000256" key="1">
    <source>
        <dbReference type="ARBA" id="ARBA00000900"/>
    </source>
</evidence>
<dbReference type="GO" id="GO:0061630">
    <property type="term" value="F:ubiquitin protein ligase activity"/>
    <property type="evidence" value="ECO:0007669"/>
    <property type="project" value="UniProtKB-EC"/>
</dbReference>
<evidence type="ECO:0000256" key="11">
    <source>
        <dbReference type="ARBA" id="ARBA00023136"/>
    </source>
</evidence>
<evidence type="ECO:0000256" key="8">
    <source>
        <dbReference type="ARBA" id="ARBA00022786"/>
    </source>
</evidence>
<dbReference type="PANTHER" id="PTHR45977:SF4">
    <property type="entry name" value="RING-TYPE DOMAIN-CONTAINING PROTEIN"/>
    <property type="match status" value="1"/>
</dbReference>
<name>A0A1Q5SNU2_9EURO</name>
<organism evidence="16 17">
    <name type="scientific">Penicillium subrubescens</name>
    <dbReference type="NCBI Taxonomy" id="1316194"/>
    <lineage>
        <taxon>Eukaryota</taxon>
        <taxon>Fungi</taxon>
        <taxon>Dikarya</taxon>
        <taxon>Ascomycota</taxon>
        <taxon>Pezizomycotina</taxon>
        <taxon>Eurotiomycetes</taxon>
        <taxon>Eurotiomycetidae</taxon>
        <taxon>Eurotiales</taxon>
        <taxon>Aspergillaceae</taxon>
        <taxon>Penicillium</taxon>
    </lineage>
</organism>
<protein>
    <recommendedName>
        <fullName evidence="3">RING-type E3 ubiquitin transferase</fullName>
        <ecNumber evidence="3">2.3.2.27</ecNumber>
    </recommendedName>
</protein>
<feature type="compositionally biased region" description="Polar residues" evidence="13">
    <location>
        <begin position="90"/>
        <end position="105"/>
    </location>
</feature>
<dbReference type="GO" id="GO:0016020">
    <property type="term" value="C:membrane"/>
    <property type="evidence" value="ECO:0007669"/>
    <property type="project" value="UniProtKB-SubCell"/>
</dbReference>
<dbReference type="EMBL" id="MNBE01000773">
    <property type="protein sequence ID" value="OKO89596.1"/>
    <property type="molecule type" value="Genomic_DNA"/>
</dbReference>
<keyword evidence="11 14" id="KW-0472">Membrane</keyword>
<dbReference type="InterPro" id="IPR013083">
    <property type="entry name" value="Znf_RING/FYVE/PHD"/>
</dbReference>
<evidence type="ECO:0000313" key="17">
    <source>
        <dbReference type="Proteomes" id="UP000186955"/>
    </source>
</evidence>
<comment type="caution">
    <text evidence="16">The sequence shown here is derived from an EMBL/GenBank/DDBJ whole genome shotgun (WGS) entry which is preliminary data.</text>
</comment>
<evidence type="ECO:0000256" key="7">
    <source>
        <dbReference type="ARBA" id="ARBA00022771"/>
    </source>
</evidence>
<dbReference type="Gene3D" id="3.30.40.10">
    <property type="entry name" value="Zinc/RING finger domain, C3HC4 (zinc finger)"/>
    <property type="match status" value="1"/>
</dbReference>
<accession>A0A1Q5SNU2</accession>
<evidence type="ECO:0000259" key="15">
    <source>
        <dbReference type="PROSITE" id="PS50089"/>
    </source>
</evidence>
<dbReference type="EC" id="2.3.2.27" evidence="3"/>
<dbReference type="GO" id="GO:0006511">
    <property type="term" value="P:ubiquitin-dependent protein catabolic process"/>
    <property type="evidence" value="ECO:0007669"/>
    <property type="project" value="TreeGrafter"/>
</dbReference>
<proteinExistence type="predicted"/>
<feature type="region of interest" description="Disordered" evidence="13">
    <location>
        <begin position="88"/>
        <end position="118"/>
    </location>
</feature>
<keyword evidence="8" id="KW-0833">Ubl conjugation pathway</keyword>
<dbReference type="STRING" id="1316194.A0A1Q5SNU2"/>
<keyword evidence="9" id="KW-0862">Zinc</keyword>
<evidence type="ECO:0000256" key="5">
    <source>
        <dbReference type="ARBA" id="ARBA00022692"/>
    </source>
</evidence>
<dbReference type="PROSITE" id="PS50089">
    <property type="entry name" value="ZF_RING_2"/>
    <property type="match status" value="1"/>
</dbReference>
<dbReference type="SUPFAM" id="SSF57850">
    <property type="entry name" value="RING/U-box"/>
    <property type="match status" value="1"/>
</dbReference>